<dbReference type="PANTHER" id="PTHR47997:SF28">
    <property type="entry name" value="TRANSCRIPTION FACTOR MYB15-LIKE"/>
    <property type="match status" value="1"/>
</dbReference>
<dbReference type="GO" id="GO:0005634">
    <property type="term" value="C:nucleus"/>
    <property type="evidence" value="ECO:0007669"/>
    <property type="project" value="UniProtKB-SubCell"/>
</dbReference>
<feature type="domain" description="HTH myb-type" evidence="9">
    <location>
        <begin position="5"/>
        <end position="59"/>
    </location>
</feature>
<evidence type="ECO:0000259" key="9">
    <source>
        <dbReference type="PROSITE" id="PS51294"/>
    </source>
</evidence>
<name>A0AAV6Y635_9LAMI</name>
<evidence type="ECO:0000256" key="6">
    <source>
        <dbReference type="ARBA" id="ARBA00023242"/>
    </source>
</evidence>
<evidence type="ECO:0000256" key="2">
    <source>
        <dbReference type="ARBA" id="ARBA00022737"/>
    </source>
</evidence>
<dbReference type="CDD" id="cd00167">
    <property type="entry name" value="SANT"/>
    <property type="match status" value="1"/>
</dbReference>
<dbReference type="GO" id="GO:0003677">
    <property type="term" value="F:DNA binding"/>
    <property type="evidence" value="ECO:0007669"/>
    <property type="project" value="UniProtKB-KW"/>
</dbReference>
<reference evidence="10" key="1">
    <citation type="submission" date="2019-10" db="EMBL/GenBank/DDBJ databases">
        <authorList>
            <person name="Zhang R."/>
            <person name="Pan Y."/>
            <person name="Wang J."/>
            <person name="Ma R."/>
            <person name="Yu S."/>
        </authorList>
    </citation>
    <scope>NUCLEOTIDE SEQUENCE</scope>
    <source>
        <strain evidence="10">LA-IB0</strain>
        <tissue evidence="10">Leaf</tissue>
    </source>
</reference>
<evidence type="ECO:0000313" key="10">
    <source>
        <dbReference type="EMBL" id="KAG8389210.1"/>
    </source>
</evidence>
<dbReference type="EMBL" id="WHWC01000002">
    <property type="protein sequence ID" value="KAG8389210.1"/>
    <property type="molecule type" value="Genomic_DNA"/>
</dbReference>
<organism evidence="10 11">
    <name type="scientific">Buddleja alternifolia</name>
    <dbReference type="NCBI Taxonomy" id="168488"/>
    <lineage>
        <taxon>Eukaryota</taxon>
        <taxon>Viridiplantae</taxon>
        <taxon>Streptophyta</taxon>
        <taxon>Embryophyta</taxon>
        <taxon>Tracheophyta</taxon>
        <taxon>Spermatophyta</taxon>
        <taxon>Magnoliopsida</taxon>
        <taxon>eudicotyledons</taxon>
        <taxon>Gunneridae</taxon>
        <taxon>Pentapetalae</taxon>
        <taxon>asterids</taxon>
        <taxon>lamiids</taxon>
        <taxon>Lamiales</taxon>
        <taxon>Scrophulariaceae</taxon>
        <taxon>Buddlejeae</taxon>
        <taxon>Buddleja</taxon>
    </lineage>
</organism>
<evidence type="ECO:0000256" key="4">
    <source>
        <dbReference type="ARBA" id="ARBA00023125"/>
    </source>
</evidence>
<feature type="domain" description="Myb-like" evidence="8">
    <location>
        <begin position="5"/>
        <end position="55"/>
    </location>
</feature>
<dbReference type="SMART" id="SM00717">
    <property type="entry name" value="SANT"/>
    <property type="match status" value="1"/>
</dbReference>
<feature type="compositionally biased region" description="Polar residues" evidence="7">
    <location>
        <begin position="88"/>
        <end position="103"/>
    </location>
</feature>
<dbReference type="PROSITE" id="PS51294">
    <property type="entry name" value="HTH_MYB"/>
    <property type="match status" value="1"/>
</dbReference>
<feature type="region of interest" description="Disordered" evidence="7">
    <location>
        <begin position="56"/>
        <end position="120"/>
    </location>
</feature>
<keyword evidence="11" id="KW-1185">Reference proteome</keyword>
<evidence type="ECO:0000259" key="8">
    <source>
        <dbReference type="PROSITE" id="PS50090"/>
    </source>
</evidence>
<keyword evidence="3" id="KW-0805">Transcription regulation</keyword>
<feature type="compositionally biased region" description="Polar residues" evidence="7">
    <location>
        <begin position="66"/>
        <end position="76"/>
    </location>
</feature>
<evidence type="ECO:0000256" key="1">
    <source>
        <dbReference type="ARBA" id="ARBA00004123"/>
    </source>
</evidence>
<evidence type="ECO:0000256" key="7">
    <source>
        <dbReference type="SAM" id="MobiDB-lite"/>
    </source>
</evidence>
<sequence>MNYLRPDIKRGNFSSEEEEQIIKLHQELGNKWSVIAARLPGRTDNEIKNVWHTHLKKKLNKKSQPEPETQIHTTESSDSDQRVDKNSEPNSPLHSSRSEASSLTTAADAGGADAFTPSDSFQNSVEMDERFWSEVLSGEDSGATSDFSPGNSDSQLQFSNSIGSDLNTEGGMDFWYNLFYSAEELIHLPDF</sequence>
<dbReference type="Pfam" id="PF00249">
    <property type="entry name" value="Myb_DNA-binding"/>
    <property type="match status" value="1"/>
</dbReference>
<keyword evidence="5" id="KW-0804">Transcription</keyword>
<dbReference type="InterPro" id="IPR017930">
    <property type="entry name" value="Myb_dom"/>
</dbReference>
<dbReference type="AlphaFoldDB" id="A0AAV6Y635"/>
<dbReference type="PANTHER" id="PTHR47997">
    <property type="entry name" value="MYB DOMAIN PROTEIN 55"/>
    <property type="match status" value="1"/>
</dbReference>
<dbReference type="InterPro" id="IPR009057">
    <property type="entry name" value="Homeodomain-like_sf"/>
</dbReference>
<dbReference type="SUPFAM" id="SSF46689">
    <property type="entry name" value="Homeodomain-like"/>
    <property type="match status" value="1"/>
</dbReference>
<evidence type="ECO:0000256" key="3">
    <source>
        <dbReference type="ARBA" id="ARBA00023015"/>
    </source>
</evidence>
<dbReference type="Proteomes" id="UP000826271">
    <property type="component" value="Unassembled WGS sequence"/>
</dbReference>
<evidence type="ECO:0000313" key="11">
    <source>
        <dbReference type="Proteomes" id="UP000826271"/>
    </source>
</evidence>
<accession>A0AAV6Y635</accession>
<evidence type="ECO:0000256" key="5">
    <source>
        <dbReference type="ARBA" id="ARBA00023163"/>
    </source>
</evidence>
<keyword evidence="6" id="KW-0539">Nucleus</keyword>
<comment type="subcellular location">
    <subcellularLocation>
        <location evidence="1">Nucleus</location>
    </subcellularLocation>
</comment>
<keyword evidence="2" id="KW-0677">Repeat</keyword>
<protein>
    <submittedName>
        <fullName evidence="10">Uncharacterized protein</fullName>
    </submittedName>
</protein>
<feature type="compositionally biased region" description="Low complexity" evidence="7">
    <location>
        <begin position="104"/>
        <end position="114"/>
    </location>
</feature>
<dbReference type="InterPro" id="IPR001005">
    <property type="entry name" value="SANT/Myb"/>
</dbReference>
<comment type="caution">
    <text evidence="10">The sequence shown here is derived from an EMBL/GenBank/DDBJ whole genome shotgun (WGS) entry which is preliminary data.</text>
</comment>
<gene>
    <name evidence="10" type="ORF">BUALT_Bualt02G0205200</name>
</gene>
<dbReference type="InterPro" id="IPR051953">
    <property type="entry name" value="Plant_SW-associated_TFs"/>
</dbReference>
<proteinExistence type="predicted"/>
<dbReference type="Gene3D" id="1.10.10.60">
    <property type="entry name" value="Homeodomain-like"/>
    <property type="match status" value="1"/>
</dbReference>
<keyword evidence="4" id="KW-0238">DNA-binding</keyword>
<dbReference type="PROSITE" id="PS50090">
    <property type="entry name" value="MYB_LIKE"/>
    <property type="match status" value="1"/>
</dbReference>